<dbReference type="GO" id="GO:0017168">
    <property type="term" value="F:5-oxoprolinase (ATP-hydrolyzing) activity"/>
    <property type="evidence" value="ECO:0007669"/>
    <property type="project" value="TreeGrafter"/>
</dbReference>
<dbReference type="RefSeq" id="WP_184079052.1">
    <property type="nucleotide sequence ID" value="NZ_JACIJP010000002.1"/>
</dbReference>
<organism evidence="2 3">
    <name type="scientific">Sphingobium subterraneum</name>
    <dbReference type="NCBI Taxonomy" id="627688"/>
    <lineage>
        <taxon>Bacteria</taxon>
        <taxon>Pseudomonadati</taxon>
        <taxon>Pseudomonadota</taxon>
        <taxon>Alphaproteobacteria</taxon>
        <taxon>Sphingomonadales</taxon>
        <taxon>Sphingomonadaceae</taxon>
        <taxon>Sphingobium</taxon>
    </lineage>
</organism>
<keyword evidence="3" id="KW-1185">Reference proteome</keyword>
<dbReference type="InterPro" id="IPR045079">
    <property type="entry name" value="Oxoprolinase-like"/>
</dbReference>
<dbReference type="InterPro" id="IPR003692">
    <property type="entry name" value="Hydantoinase_B"/>
</dbReference>
<name>A0A841J2D2_9SPHN</name>
<reference evidence="2 3" key="1">
    <citation type="submission" date="2020-08" db="EMBL/GenBank/DDBJ databases">
        <title>Genomic Encyclopedia of Type Strains, Phase IV (KMG-IV): sequencing the most valuable type-strain genomes for metagenomic binning, comparative biology and taxonomic classification.</title>
        <authorList>
            <person name="Goeker M."/>
        </authorList>
    </citation>
    <scope>NUCLEOTIDE SEQUENCE [LARGE SCALE GENOMIC DNA]</scope>
    <source>
        <strain evidence="2 3">DSM 102255</strain>
    </source>
</reference>
<comment type="caution">
    <text evidence="2">The sequence shown here is derived from an EMBL/GenBank/DDBJ whole genome shotgun (WGS) entry which is preliminary data.</text>
</comment>
<sequence>MTKQMNGAELALLNSAFEGVVRKMSNTLLRTGRSGVINRGKDFSCCIVTRGCELLAVADSLPIHVLSGPDMMAEAMHRFHPTLKAGDAYLNNSPYHGCSHPADHTIIVPVIDDAGVHHFSVVAKAHQADIGNSEPTTYMPAARDVYQEGALIFPAVKVQSDYEDIEDIIRMCEMRIRVPKQWRGDFLAMIGAARIGERELIELAREHGWDKLHMFERQWFDYSETRMAEAIRAMPSGKVTGTSRHDPFPGLPEDGLTVKAEVEIDATEGRIVVDLTDNADCVPSGVNLSEACARTSAMIGVFNSLDPKVPKNAGAFRRLDIRLREGCVVGKTPHPFSCSISTTNMADRVANAVQTGIATLNGPWGMAEVGAGLAPSLGVISGIDPRTKQVYVNQIMLGFSAGAATSVGDAWQTTAHLGNAGMCYIDGVELAELYQPMVLRKREFLMDTEGAGRYRGASSTVVEFGPVRGTFDVGYCSDGHENPPKGVCGGGVGGKSDQWIETRDGERKFLSPIGVNPVGRDEMLIAVSTGGGGYGSPMERDADVVAEDVREGWISSERAKSVYGVVLSADGAVDAAATAELRRL</sequence>
<evidence type="ECO:0000313" key="3">
    <source>
        <dbReference type="Proteomes" id="UP000552700"/>
    </source>
</evidence>
<dbReference type="GO" id="GO:0006749">
    <property type="term" value="P:glutathione metabolic process"/>
    <property type="evidence" value="ECO:0007669"/>
    <property type="project" value="TreeGrafter"/>
</dbReference>
<accession>A0A841J2D2</accession>
<dbReference type="AlphaFoldDB" id="A0A841J2D2"/>
<dbReference type="EMBL" id="JACIJP010000002">
    <property type="protein sequence ID" value="MBB6123686.1"/>
    <property type="molecule type" value="Genomic_DNA"/>
</dbReference>
<dbReference type="GO" id="GO:0005829">
    <property type="term" value="C:cytosol"/>
    <property type="evidence" value="ECO:0007669"/>
    <property type="project" value="TreeGrafter"/>
</dbReference>
<gene>
    <name evidence="2" type="ORF">FHS92_001415</name>
</gene>
<proteinExistence type="predicted"/>
<evidence type="ECO:0000313" key="2">
    <source>
        <dbReference type="EMBL" id="MBB6123686.1"/>
    </source>
</evidence>
<protein>
    <submittedName>
        <fullName evidence="2">N-methylhydantoinase B</fullName>
        <ecNumber evidence="2">3.5.2.14</ecNumber>
    </submittedName>
</protein>
<dbReference type="GO" id="GO:0047423">
    <property type="term" value="F:N-methylhydantoinase (ATP-hydrolyzing) activity"/>
    <property type="evidence" value="ECO:0007669"/>
    <property type="project" value="UniProtKB-EC"/>
</dbReference>
<dbReference type="PANTHER" id="PTHR11365">
    <property type="entry name" value="5-OXOPROLINASE RELATED"/>
    <property type="match status" value="1"/>
</dbReference>
<dbReference type="PANTHER" id="PTHR11365:SF23">
    <property type="entry name" value="HYPOTHETICAL 5-OXOPROLINASE (EUROFUNG)-RELATED"/>
    <property type="match status" value="1"/>
</dbReference>
<dbReference type="EC" id="3.5.2.14" evidence="2"/>
<evidence type="ECO:0000259" key="1">
    <source>
        <dbReference type="Pfam" id="PF02538"/>
    </source>
</evidence>
<dbReference type="Proteomes" id="UP000552700">
    <property type="component" value="Unassembled WGS sequence"/>
</dbReference>
<feature type="domain" description="Hydantoinase B/oxoprolinase" evidence="1">
    <location>
        <begin position="9"/>
        <end position="537"/>
    </location>
</feature>
<dbReference type="Pfam" id="PF02538">
    <property type="entry name" value="Hydantoinase_B"/>
    <property type="match status" value="1"/>
</dbReference>
<keyword evidence="2" id="KW-0378">Hydrolase</keyword>